<dbReference type="Proteomes" id="UP001279734">
    <property type="component" value="Unassembled WGS sequence"/>
</dbReference>
<keyword evidence="8" id="KW-1185">Reference proteome</keyword>
<comment type="caution">
    <text evidence="7">The sequence shown here is derived from an EMBL/GenBank/DDBJ whole genome shotgun (WGS) entry which is preliminary data.</text>
</comment>
<comment type="similarity">
    <text evidence="4">Belongs to the HIPP family.</text>
</comment>
<dbReference type="PANTHER" id="PTHR45868:SF80">
    <property type="entry name" value="F15K9.8-RELATED"/>
    <property type="match status" value="1"/>
</dbReference>
<dbReference type="PANTHER" id="PTHR45868">
    <property type="entry name" value="HEAVY METAL-ASSOCIATED ISOPRENYLATED PLANT PROTEIN 33-RELATED"/>
    <property type="match status" value="1"/>
</dbReference>
<dbReference type="InterPro" id="IPR006121">
    <property type="entry name" value="HMA_dom"/>
</dbReference>
<dbReference type="SUPFAM" id="SSF55008">
    <property type="entry name" value="HMA, heavy metal-associated domain"/>
    <property type="match status" value="1"/>
</dbReference>
<feature type="compositionally biased region" description="Basic and acidic residues" evidence="5">
    <location>
        <begin position="99"/>
        <end position="121"/>
    </location>
</feature>
<feature type="compositionally biased region" description="Polar residues" evidence="5">
    <location>
        <begin position="237"/>
        <end position="258"/>
    </location>
</feature>
<dbReference type="AlphaFoldDB" id="A0AAD3SIN9"/>
<evidence type="ECO:0000313" key="7">
    <source>
        <dbReference type="EMBL" id="GMH11359.1"/>
    </source>
</evidence>
<keyword evidence="3" id="KW-0449">Lipoprotein</keyword>
<dbReference type="Gene3D" id="3.30.70.100">
    <property type="match status" value="1"/>
</dbReference>
<evidence type="ECO:0000259" key="6">
    <source>
        <dbReference type="PROSITE" id="PS50846"/>
    </source>
</evidence>
<feature type="domain" description="HMA" evidence="6">
    <location>
        <begin position="16"/>
        <end position="79"/>
    </location>
</feature>
<keyword evidence="3" id="KW-0636">Prenylation</keyword>
<feature type="compositionally biased region" description="Polar residues" evidence="5">
    <location>
        <begin position="123"/>
        <end position="154"/>
    </location>
</feature>
<dbReference type="EMBL" id="BSYO01000011">
    <property type="protein sequence ID" value="GMH11359.1"/>
    <property type="molecule type" value="Genomic_DNA"/>
</dbReference>
<sequence>MEAPAEVEGPSIPLKYKKWVLKVSIHCEGCKKKVKKILHSIEGVYAVDVDSKLHQVTVIGDIDSETLIKKLEKTGKHAELWPERSDQGEKKSSKSKKKERQEDSHSRGEGGKNAEKQKVEVTSEGTSTAKNNGEATAGNNSKTAEVSKSGNGSVNIKGVKVDGKKPETTSAGESTTIPDKKVSEGNDGAGKTEIGTGGAGGGGGGEKKKKQAQKGNDGNSGNEVELPASGNGPAGTESPNRGQCSAPSPRSVNLSHPGNQHVCECPPSYSGPPPVSAVCYNTVHPTSSPTASFYAAQPPYSYSYAYAHPGTDLEHPPPSSWSSPSLQPSDTFELFSDENPNACSIM</sequence>
<feature type="compositionally biased region" description="Basic and acidic residues" evidence="5">
    <location>
        <begin position="75"/>
        <end position="92"/>
    </location>
</feature>
<keyword evidence="1" id="KW-0488">Methylation</keyword>
<evidence type="ECO:0000256" key="3">
    <source>
        <dbReference type="ARBA" id="ARBA00023289"/>
    </source>
</evidence>
<evidence type="ECO:0000256" key="5">
    <source>
        <dbReference type="SAM" id="MobiDB-lite"/>
    </source>
</evidence>
<gene>
    <name evidence="7" type="ORF">Nepgr_013200</name>
</gene>
<dbReference type="CDD" id="cd00371">
    <property type="entry name" value="HMA"/>
    <property type="match status" value="1"/>
</dbReference>
<reference evidence="7" key="1">
    <citation type="submission" date="2023-05" db="EMBL/GenBank/DDBJ databases">
        <title>Nepenthes gracilis genome sequencing.</title>
        <authorList>
            <person name="Fukushima K."/>
        </authorList>
    </citation>
    <scope>NUCLEOTIDE SEQUENCE</scope>
    <source>
        <strain evidence="7">SING2019-196</strain>
    </source>
</reference>
<evidence type="ECO:0000256" key="2">
    <source>
        <dbReference type="ARBA" id="ARBA00022723"/>
    </source>
</evidence>
<evidence type="ECO:0000313" key="8">
    <source>
        <dbReference type="Proteomes" id="UP001279734"/>
    </source>
</evidence>
<feature type="region of interest" description="Disordered" evidence="5">
    <location>
        <begin position="75"/>
        <end position="267"/>
    </location>
</feature>
<name>A0AAD3SIN9_NEPGR</name>
<dbReference type="InterPro" id="IPR036163">
    <property type="entry name" value="HMA_dom_sf"/>
</dbReference>
<evidence type="ECO:0000256" key="1">
    <source>
        <dbReference type="ARBA" id="ARBA00022481"/>
    </source>
</evidence>
<keyword evidence="2" id="KW-0479">Metal-binding</keyword>
<evidence type="ECO:0000256" key="4">
    <source>
        <dbReference type="ARBA" id="ARBA00024045"/>
    </source>
</evidence>
<dbReference type="GO" id="GO:0046872">
    <property type="term" value="F:metal ion binding"/>
    <property type="evidence" value="ECO:0007669"/>
    <property type="project" value="UniProtKB-KW"/>
</dbReference>
<proteinExistence type="inferred from homology"/>
<protein>
    <recommendedName>
        <fullName evidence="6">HMA domain-containing protein</fullName>
    </recommendedName>
</protein>
<feature type="compositionally biased region" description="Gly residues" evidence="5">
    <location>
        <begin position="195"/>
        <end position="204"/>
    </location>
</feature>
<feature type="compositionally biased region" description="Polar residues" evidence="5">
    <location>
        <begin position="168"/>
        <end position="177"/>
    </location>
</feature>
<organism evidence="7 8">
    <name type="scientific">Nepenthes gracilis</name>
    <name type="common">Slender pitcher plant</name>
    <dbReference type="NCBI Taxonomy" id="150966"/>
    <lineage>
        <taxon>Eukaryota</taxon>
        <taxon>Viridiplantae</taxon>
        <taxon>Streptophyta</taxon>
        <taxon>Embryophyta</taxon>
        <taxon>Tracheophyta</taxon>
        <taxon>Spermatophyta</taxon>
        <taxon>Magnoliopsida</taxon>
        <taxon>eudicotyledons</taxon>
        <taxon>Gunneridae</taxon>
        <taxon>Pentapetalae</taxon>
        <taxon>Caryophyllales</taxon>
        <taxon>Nepenthaceae</taxon>
        <taxon>Nepenthes</taxon>
    </lineage>
</organism>
<dbReference type="PROSITE" id="PS50846">
    <property type="entry name" value="HMA_2"/>
    <property type="match status" value="1"/>
</dbReference>
<dbReference type="Pfam" id="PF00403">
    <property type="entry name" value="HMA"/>
    <property type="match status" value="1"/>
</dbReference>
<accession>A0AAD3SIN9</accession>